<dbReference type="Gene3D" id="3.40.50.12780">
    <property type="entry name" value="N-terminal domain of ligase-like"/>
    <property type="match status" value="1"/>
</dbReference>
<feature type="transmembrane region" description="Helical" evidence="4">
    <location>
        <begin position="83"/>
        <end position="104"/>
    </location>
</feature>
<dbReference type="InterPro" id="IPR050237">
    <property type="entry name" value="ATP-dep_AMP-bd_enzyme"/>
</dbReference>
<dbReference type="RefSeq" id="WP_209767738.1">
    <property type="nucleotide sequence ID" value="NZ_JAGINP010000012.1"/>
</dbReference>
<dbReference type="NCBIfam" id="NF005291">
    <property type="entry name" value="PRK06814.1"/>
    <property type="match status" value="1"/>
</dbReference>
<organism evidence="6 7">
    <name type="scientific">Azospirillum rugosum</name>
    <dbReference type="NCBI Taxonomy" id="416170"/>
    <lineage>
        <taxon>Bacteria</taxon>
        <taxon>Pseudomonadati</taxon>
        <taxon>Pseudomonadota</taxon>
        <taxon>Alphaproteobacteria</taxon>
        <taxon>Rhodospirillales</taxon>
        <taxon>Azospirillaceae</taxon>
        <taxon>Azospirillum</taxon>
    </lineage>
</organism>
<comment type="caution">
    <text evidence="6">The sequence shown here is derived from an EMBL/GenBank/DDBJ whole genome shotgun (WGS) entry which is preliminary data.</text>
</comment>
<dbReference type="Gene3D" id="3.30.300.30">
    <property type="match status" value="1"/>
</dbReference>
<dbReference type="Pfam" id="PF07690">
    <property type="entry name" value="MFS_1"/>
    <property type="match status" value="1"/>
</dbReference>
<dbReference type="CDD" id="cd07989">
    <property type="entry name" value="LPLAT_AGPAT-like"/>
    <property type="match status" value="1"/>
</dbReference>
<keyword evidence="7" id="KW-1185">Reference proteome</keyword>
<keyword evidence="6" id="KW-0012">Acyltransferase</keyword>
<dbReference type="InterPro" id="IPR036259">
    <property type="entry name" value="MFS_trans_sf"/>
</dbReference>
<dbReference type="InterPro" id="IPR020846">
    <property type="entry name" value="MFS_dom"/>
</dbReference>
<dbReference type="PROSITE" id="PS00455">
    <property type="entry name" value="AMP_BINDING"/>
    <property type="match status" value="1"/>
</dbReference>
<evidence type="ECO:0000256" key="2">
    <source>
        <dbReference type="ARBA" id="ARBA00022989"/>
    </source>
</evidence>
<accession>A0ABS4SMM6</accession>
<evidence type="ECO:0000313" key="7">
    <source>
        <dbReference type="Proteomes" id="UP000781958"/>
    </source>
</evidence>
<name>A0ABS4SMM6_9PROT</name>
<dbReference type="Gene3D" id="1.20.1250.20">
    <property type="entry name" value="MFS general substrate transporter like domains"/>
    <property type="match status" value="1"/>
</dbReference>
<dbReference type="EC" id="6.2.1.20" evidence="6"/>
<keyword evidence="2 4" id="KW-1133">Transmembrane helix</keyword>
<reference evidence="6 7" key="1">
    <citation type="submission" date="2021-03" db="EMBL/GenBank/DDBJ databases">
        <title>Genomic Encyclopedia of Type Strains, Phase III (KMG-III): the genomes of soil and plant-associated and newly described type strains.</title>
        <authorList>
            <person name="Whitman W."/>
        </authorList>
    </citation>
    <scope>NUCLEOTIDE SEQUENCE [LARGE SCALE GENOMIC DNA]</scope>
    <source>
        <strain evidence="6 7">IMMIB AFH-6</strain>
    </source>
</reference>
<sequence length="1138" mass="118192">MSEPVNSELGLLVTRRFLPLFLTQFLGAFGDNVLRGAIAVLAVYGMAGNGALVSTLAAGAFTLPFLLFSATSGQLADRYDRTLVARAVKVAEIGLMGIAAWGILDASLPILIVALVGMGAHSTVFGPVKYGLLPDLLASDELSAGNGLVEAGTFVAILLGTIAGGSLALADPWAVPALLGASAVLGLGASLLIPRAGNADPAVRVGLNPVSVTLRVLRATARDPASMRAIYGISVFWGVGAVVMAQFPAIAREVLGADSAGATLLLAVFAVGVAIGSVLAGLGHRTPSTADARRAALAGLVAALAGAALPVLTPSVPSAEPLSPMALLAQPWALPLLADLFVIAAAGGAFAVPLYALIQHRAAVSARARVIAAANVVNALFMVVGSGVAAAMLALGLSPLTVAAVGGASMLAAVVLALSIDAVEIGRALARGLFRLAFRVEVRGAEHLAGLEGPAVVTPNHQSFLDGALLAAFLPGMRFAVDTFIAQQAWAKPFLALADHVTIDPTNPMGTRVLARTLAEGHKICIFPEGRITVTGSLMKINGGPGMLADKARCPIVPVCIEGAQRSVLSRMHGRLRLGLFPRITITVMPPVVTPDVTGLVGKKRRAALKAWLSRVMTETVFAANERPETLACALLDAGRKTGRGKAAVQDGDFTTVSYRALTARALVLGRILTRGTAPGEAVGLLLPTASPTAAAFFGLVAHGRPAAMLNFTAGVESIKAACRAAGVRRIVTSTQFVEKGRLGPLVEALAADHAIVYLEDVKRGLTLGDKLRALVALAAPERLLPPQGQPDDVAAILFTSGSEGPPKGVALTHDNLLANMAQVASVVDFTRQDVVFNCLPVFHSFGLLGGMLLPILNGVKTVLDPNPRHVRLIPELVYQTNATVLFGTDFFLTAWARAADPYDFRSLRLVFAGAERLQEETRRTYTERLRVHLLEGYGTTETSPVIAVNTPARFRPGTVGQALPGIETQLVPVPGVPVGGRLRVRGPNVMKGYLFADRPCEVQVPEDGWHDTGDIVEIDADGFIRIVGRVKRFAKVAGEMVPLGVVEELAVQADPAVPHAAVALPDAKRGERIVLVTTSPALSRDALVSAAKARGAPELAIPRDIVRAATIPLLGTGKTDYPAVMRLAAEALAGEGV</sequence>
<dbReference type="Pfam" id="PF00501">
    <property type="entry name" value="AMP-binding"/>
    <property type="match status" value="1"/>
</dbReference>
<feature type="transmembrane region" description="Helical" evidence="4">
    <location>
        <begin position="229"/>
        <end position="250"/>
    </location>
</feature>
<feature type="transmembrane region" description="Helical" evidence="4">
    <location>
        <begin position="400"/>
        <end position="423"/>
    </location>
</feature>
<dbReference type="GO" id="GO:0008922">
    <property type="term" value="F:long-chain fatty acid [acyl-carrier-protein] ligase activity"/>
    <property type="evidence" value="ECO:0007669"/>
    <property type="project" value="UniProtKB-EC"/>
</dbReference>
<keyword evidence="6" id="KW-0436">Ligase</keyword>
<feature type="transmembrane region" description="Helical" evidence="4">
    <location>
        <begin position="50"/>
        <end position="71"/>
    </location>
</feature>
<keyword evidence="1 4" id="KW-0812">Transmembrane</keyword>
<protein>
    <submittedName>
        <fullName evidence="6">Acyl-[acyl-carrier-protein]-phospholipid O-acyltransferase/long-chain-fatty-acid--[acyl-carrier-protein] ligase</fullName>
        <ecNumber evidence="6">2.3.1.40</ecNumber>
        <ecNumber evidence="6">6.2.1.20</ecNumber>
    </submittedName>
</protein>
<proteinExistence type="predicted"/>
<feature type="transmembrane region" description="Helical" evidence="4">
    <location>
        <begin position="262"/>
        <end position="283"/>
    </location>
</feature>
<dbReference type="Proteomes" id="UP000781958">
    <property type="component" value="Unassembled WGS sequence"/>
</dbReference>
<dbReference type="PANTHER" id="PTHR43767:SF1">
    <property type="entry name" value="NONRIBOSOMAL PEPTIDE SYNTHASE PES1 (EUROFUNG)-RELATED"/>
    <property type="match status" value="1"/>
</dbReference>
<evidence type="ECO:0000256" key="1">
    <source>
        <dbReference type="ARBA" id="ARBA00022692"/>
    </source>
</evidence>
<feature type="transmembrane region" description="Helical" evidence="4">
    <location>
        <begin position="370"/>
        <end position="394"/>
    </location>
</feature>
<gene>
    <name evidence="6" type="ORF">J2851_003605</name>
</gene>
<dbReference type="InterPro" id="IPR020845">
    <property type="entry name" value="AMP-binding_CS"/>
</dbReference>
<evidence type="ECO:0000256" key="3">
    <source>
        <dbReference type="ARBA" id="ARBA00023136"/>
    </source>
</evidence>
<evidence type="ECO:0000259" key="5">
    <source>
        <dbReference type="PROSITE" id="PS50850"/>
    </source>
</evidence>
<keyword evidence="6" id="KW-0808">Transferase</keyword>
<dbReference type="EC" id="2.3.1.40" evidence="6"/>
<dbReference type="SUPFAM" id="SSF103473">
    <property type="entry name" value="MFS general substrate transporter"/>
    <property type="match status" value="1"/>
</dbReference>
<dbReference type="SMART" id="SM00563">
    <property type="entry name" value="PlsC"/>
    <property type="match status" value="1"/>
</dbReference>
<evidence type="ECO:0000313" key="6">
    <source>
        <dbReference type="EMBL" id="MBP2293821.1"/>
    </source>
</evidence>
<dbReference type="EMBL" id="JAGINP010000012">
    <property type="protein sequence ID" value="MBP2293821.1"/>
    <property type="molecule type" value="Genomic_DNA"/>
</dbReference>
<dbReference type="Pfam" id="PF01553">
    <property type="entry name" value="Acyltransferase"/>
    <property type="match status" value="1"/>
</dbReference>
<dbReference type="SUPFAM" id="SSF56801">
    <property type="entry name" value="Acetyl-CoA synthetase-like"/>
    <property type="match status" value="1"/>
</dbReference>
<evidence type="ECO:0000256" key="4">
    <source>
        <dbReference type="SAM" id="Phobius"/>
    </source>
</evidence>
<dbReference type="PANTHER" id="PTHR43767">
    <property type="entry name" value="LONG-CHAIN-FATTY-ACID--COA LIGASE"/>
    <property type="match status" value="1"/>
</dbReference>
<dbReference type="PROSITE" id="PS50850">
    <property type="entry name" value="MFS"/>
    <property type="match status" value="1"/>
</dbReference>
<dbReference type="GO" id="GO:0008779">
    <property type="term" value="F:acyl-[acyl-carrier-protein]-phospholipid O-acyltransferase activity"/>
    <property type="evidence" value="ECO:0007669"/>
    <property type="project" value="UniProtKB-EC"/>
</dbReference>
<dbReference type="SUPFAM" id="SSF69593">
    <property type="entry name" value="Glycerol-3-phosphate (1)-acyltransferase"/>
    <property type="match status" value="1"/>
</dbReference>
<feature type="transmembrane region" description="Helical" evidence="4">
    <location>
        <begin position="173"/>
        <end position="194"/>
    </location>
</feature>
<feature type="domain" description="Major facilitator superfamily (MFS) profile" evidence="5">
    <location>
        <begin position="16"/>
        <end position="424"/>
    </location>
</feature>
<dbReference type="InterPro" id="IPR045851">
    <property type="entry name" value="AMP-bd_C_sf"/>
</dbReference>
<keyword evidence="3 4" id="KW-0472">Membrane</keyword>
<dbReference type="InterPro" id="IPR042099">
    <property type="entry name" value="ANL_N_sf"/>
</dbReference>
<feature type="transmembrane region" description="Helical" evidence="4">
    <location>
        <begin position="332"/>
        <end position="358"/>
    </location>
</feature>
<feature type="transmembrane region" description="Helical" evidence="4">
    <location>
        <begin position="295"/>
        <end position="312"/>
    </location>
</feature>
<dbReference type="CDD" id="cd06173">
    <property type="entry name" value="MFS_MefA_like"/>
    <property type="match status" value="1"/>
</dbReference>
<dbReference type="InterPro" id="IPR000873">
    <property type="entry name" value="AMP-dep_synth/lig_dom"/>
</dbReference>
<dbReference type="InterPro" id="IPR011701">
    <property type="entry name" value="MFS"/>
</dbReference>
<dbReference type="InterPro" id="IPR002123">
    <property type="entry name" value="Plipid/glycerol_acylTrfase"/>
</dbReference>